<comment type="caution">
    <text evidence="10">The sequence shown here is derived from an EMBL/GenBank/DDBJ whole genome shotgun (WGS) entry which is preliminary data.</text>
</comment>
<dbReference type="Pfam" id="PF01314">
    <property type="entry name" value="AFOR_C"/>
    <property type="match status" value="1"/>
</dbReference>
<dbReference type="AlphaFoldDB" id="A0A1J5JWW9"/>
<dbReference type="InterPro" id="IPR051919">
    <property type="entry name" value="W-dependent_AOR"/>
</dbReference>
<dbReference type="Pfam" id="PF02730">
    <property type="entry name" value="AFOR_N"/>
    <property type="match status" value="1"/>
</dbReference>
<dbReference type="Gene3D" id="1.10.569.10">
    <property type="entry name" value="Aldehyde Ferredoxin Oxidoreductase Protein, subunit A, domain 2"/>
    <property type="match status" value="1"/>
</dbReference>
<feature type="domain" description="Aldehyde ferredoxin oxidoreductase N-terminal" evidence="9">
    <location>
        <begin position="4"/>
        <end position="207"/>
    </location>
</feature>
<dbReference type="PANTHER" id="PTHR30038">
    <property type="entry name" value="ALDEHYDE FERREDOXIN OXIDOREDUCTASE"/>
    <property type="match status" value="1"/>
</dbReference>
<organism evidence="10 11">
    <name type="scientific">Neomoorella thermoacetica</name>
    <name type="common">Clostridium thermoaceticum</name>
    <dbReference type="NCBI Taxonomy" id="1525"/>
    <lineage>
        <taxon>Bacteria</taxon>
        <taxon>Bacillati</taxon>
        <taxon>Bacillota</taxon>
        <taxon>Clostridia</taxon>
        <taxon>Neomoorellales</taxon>
        <taxon>Neomoorellaceae</taxon>
        <taxon>Neomoorella</taxon>
    </lineage>
</organism>
<gene>
    <name evidence="10" type="primary">ydhV_3</name>
    <name evidence="10" type="ORF">MOOR_22570</name>
</gene>
<evidence type="ECO:0000256" key="1">
    <source>
        <dbReference type="ARBA" id="ARBA00001966"/>
    </source>
</evidence>
<evidence type="ECO:0000256" key="6">
    <source>
        <dbReference type="ARBA" id="ARBA00023004"/>
    </source>
</evidence>
<keyword evidence="6" id="KW-0408">Iron</keyword>
<sequence>MYGYCGRVLRIDLTAERITIEPLPREWARNYLGGRGLNIKRLYTEVPREADPLGPENKLIIGVGPLNGTFFPGAARVNFTARSPQTGILGDSNAGGFFGPELKYAGFDQVILEGQAGRPVYIFIHDGFAEIKSAGHLRGLDVWQTQAAIRQELGDSRVQVAAIGPAAENGVRFAGIFCNLVRAAARTGMGTVLASKGVKAIAVRGRQPLALADPRGFADLVQAIDREIYDHWEYQTRVLLGTTKLVHALNEAGCLATRHFTTGRFEAAEDVSGERLAETVKLKSKACFACTIPCSRFFRIKEGPYRGLASEGPEFEGLAGFSSRVGNPDLDFALQAVDCCNRLGMDVITTSEVISFVMELYARGMLTSSEADGLDLTWGNKETILSLINKIARREGFGDILADGVRAAARRLGKGEDLAMHIKGLEVFQADPRGLKGYALGLAVASRGGDHLRSEPSFEFYEDPEAGRRRFGAPEAAFRLEYKGKGRVVKYYEERCALADSLNACKNTLVNMEILPYEQAAALLRAAVGWDYTPEELRQIGERIVNLERAYIVSLGIRRADDTLPRRFLEEPLPEGSGPSTGQVVELEPMLDEYYTARGWNRDTGIPEPEKLAALGLQEALADLRSRGILP</sequence>
<dbReference type="InterPro" id="IPR013985">
    <property type="entry name" value="Ald_Fedxn_OxRdtase_dom3"/>
</dbReference>
<comment type="similarity">
    <text evidence="2">Belongs to the AOR/FOR family.</text>
</comment>
<dbReference type="EC" id="1.-.-.-" evidence="10"/>
<dbReference type="GO" id="GO:0016625">
    <property type="term" value="F:oxidoreductase activity, acting on the aldehyde or oxo group of donors, iron-sulfur protein as acceptor"/>
    <property type="evidence" value="ECO:0007669"/>
    <property type="project" value="InterPro"/>
</dbReference>
<evidence type="ECO:0000259" key="9">
    <source>
        <dbReference type="SMART" id="SM00790"/>
    </source>
</evidence>
<dbReference type="SUPFAM" id="SSF56228">
    <property type="entry name" value="Aldehyde ferredoxin oxidoreductase, N-terminal domain"/>
    <property type="match status" value="1"/>
</dbReference>
<evidence type="ECO:0000256" key="2">
    <source>
        <dbReference type="ARBA" id="ARBA00011032"/>
    </source>
</evidence>
<dbReference type="SMART" id="SM00790">
    <property type="entry name" value="AFOR_N"/>
    <property type="match status" value="1"/>
</dbReference>
<dbReference type="GO" id="GO:0051539">
    <property type="term" value="F:4 iron, 4 sulfur cluster binding"/>
    <property type="evidence" value="ECO:0007669"/>
    <property type="project" value="UniProtKB-KW"/>
</dbReference>
<protein>
    <submittedName>
        <fullName evidence="10">Putative oxidoreductase YdhV</fullName>
        <ecNumber evidence="10">1.-.-.-</ecNumber>
    </submittedName>
</protein>
<evidence type="ECO:0000256" key="3">
    <source>
        <dbReference type="ARBA" id="ARBA00022485"/>
    </source>
</evidence>
<evidence type="ECO:0000256" key="8">
    <source>
        <dbReference type="ARBA" id="ARBA00049934"/>
    </source>
</evidence>
<dbReference type="OMA" id="AMHVGGQ"/>
<dbReference type="InterPro" id="IPR036503">
    <property type="entry name" value="Ald_Fedxn_OxRdtase_N_sf"/>
</dbReference>
<dbReference type="InterPro" id="IPR001203">
    <property type="entry name" value="OxRdtase_Ald_Fedxn_C"/>
</dbReference>
<reference evidence="10 11" key="1">
    <citation type="submission" date="2016-08" db="EMBL/GenBank/DDBJ databases">
        <title>Genome-based comparison of Moorella thermoacetic strains.</title>
        <authorList>
            <person name="Poehlein A."/>
            <person name="Bengelsdorf F.R."/>
            <person name="Esser C."/>
            <person name="Duerre P."/>
            <person name="Daniel R."/>
        </authorList>
    </citation>
    <scope>NUCLEOTIDE SEQUENCE [LARGE SCALE GENOMIC DNA]</scope>
    <source>
        <strain evidence="10 11">DSM 11768</strain>
    </source>
</reference>
<dbReference type="Gene3D" id="3.60.9.10">
    <property type="entry name" value="Aldehyde ferredoxin oxidoreductase, N-terminal domain"/>
    <property type="match status" value="1"/>
</dbReference>
<evidence type="ECO:0000256" key="7">
    <source>
        <dbReference type="ARBA" id="ARBA00023014"/>
    </source>
</evidence>
<dbReference type="GeneID" id="45616197"/>
<dbReference type="EMBL" id="MIHH01000016">
    <property type="protein sequence ID" value="OIQ08081.1"/>
    <property type="molecule type" value="Genomic_DNA"/>
</dbReference>
<comment type="cofactor">
    <cofactor evidence="1">
        <name>[4Fe-4S] cluster</name>
        <dbReference type="ChEBI" id="CHEBI:49883"/>
    </cofactor>
</comment>
<dbReference type="InterPro" id="IPR013984">
    <property type="entry name" value="Ald_Fedxn_OxRdtase_dom2"/>
</dbReference>
<evidence type="ECO:0000313" key="10">
    <source>
        <dbReference type="EMBL" id="OIQ08081.1"/>
    </source>
</evidence>
<dbReference type="InterPro" id="IPR013983">
    <property type="entry name" value="Ald_Fedxn_OxRdtase_N"/>
</dbReference>
<keyword evidence="4" id="KW-0479">Metal-binding</keyword>
<dbReference type="SUPFAM" id="SSF48310">
    <property type="entry name" value="Aldehyde ferredoxin oxidoreductase, C-terminal domains"/>
    <property type="match status" value="1"/>
</dbReference>
<comment type="cofactor">
    <cofactor evidence="8">
        <name>tungstopterin</name>
        <dbReference type="ChEBI" id="CHEBI:30402"/>
    </cofactor>
</comment>
<dbReference type="KEGG" id="mthz:MOTHA_c01660"/>
<keyword evidence="7" id="KW-0411">Iron-sulfur</keyword>
<evidence type="ECO:0000313" key="11">
    <source>
        <dbReference type="Proteomes" id="UP000182743"/>
    </source>
</evidence>
<dbReference type="RefSeq" id="WP_011391701.1">
    <property type="nucleotide sequence ID" value="NZ_BSDM01000003.1"/>
</dbReference>
<evidence type="ECO:0000256" key="4">
    <source>
        <dbReference type="ARBA" id="ARBA00022723"/>
    </source>
</evidence>
<evidence type="ECO:0000256" key="5">
    <source>
        <dbReference type="ARBA" id="ARBA00023002"/>
    </source>
</evidence>
<dbReference type="Proteomes" id="UP000182743">
    <property type="component" value="Unassembled WGS sequence"/>
</dbReference>
<dbReference type="GO" id="GO:0009055">
    <property type="term" value="F:electron transfer activity"/>
    <property type="evidence" value="ECO:0007669"/>
    <property type="project" value="InterPro"/>
</dbReference>
<name>A0A1J5JWW9_NEOTH</name>
<proteinExistence type="inferred from homology"/>
<dbReference type="InterPro" id="IPR036021">
    <property type="entry name" value="Tungsten_al_ferr_oxy-like_C"/>
</dbReference>
<accession>A0A1J5JWW9</accession>
<dbReference type="Gene3D" id="1.10.599.10">
    <property type="entry name" value="Aldehyde Ferredoxin Oxidoreductase Protein, subunit A, domain 3"/>
    <property type="match status" value="1"/>
</dbReference>
<keyword evidence="3" id="KW-0004">4Fe-4S</keyword>
<dbReference type="PANTHER" id="PTHR30038:SF0">
    <property type="entry name" value="TUNGSTEN-CONTAINING ALDEHYDE FERREDOXIN OXIDOREDUCTASE"/>
    <property type="match status" value="1"/>
</dbReference>
<keyword evidence="5 10" id="KW-0560">Oxidoreductase</keyword>
<dbReference type="GO" id="GO:0046872">
    <property type="term" value="F:metal ion binding"/>
    <property type="evidence" value="ECO:0007669"/>
    <property type="project" value="UniProtKB-KW"/>
</dbReference>